<organism evidence="1 2">
    <name type="scientific">Rubripirellula amarantea</name>
    <dbReference type="NCBI Taxonomy" id="2527999"/>
    <lineage>
        <taxon>Bacteria</taxon>
        <taxon>Pseudomonadati</taxon>
        <taxon>Planctomycetota</taxon>
        <taxon>Planctomycetia</taxon>
        <taxon>Pirellulales</taxon>
        <taxon>Pirellulaceae</taxon>
        <taxon>Rubripirellula</taxon>
    </lineage>
</organism>
<proteinExistence type="predicted"/>
<gene>
    <name evidence="1" type="ORF">Pla22_38510</name>
</gene>
<dbReference type="AlphaFoldDB" id="A0A5C5WLM7"/>
<evidence type="ECO:0000313" key="1">
    <source>
        <dbReference type="EMBL" id="TWT51075.1"/>
    </source>
</evidence>
<sequence>MTALWQSLEEVAGLMDVADGWRRRLGTEFEPLRRFLRVTDKVTGRYDVVGQRDPWRVIEDAGQFVAVCRETTEHRIMERRDVALHRFDVRRLASEIAEAMSIKADVEVLGTTQHIVRVGKLPADLQSRPVWLCIRKTHQDVARAMQEILLHESEPFLVLHPTGNRITPQTRRLLGQFDSEIVALKNLVRFDAAHKLITTNRWKIVVAGALKIELAAEVPLCQFRRDDDFWWVAFNTKPRPVKDSTGMPYIACLLMRPNEVLTAMHLEALESGLHELTRTGTRGEQTDKETLRDSHERLKAIANELDDAIEFNDVAAITALQTEREDILGYVNKATGLAGNIKDNADAKRSGDSVSRAIRRAFTEIDKKCPEAAEHLRTHIQTGIDLLYSPPEVTDWHL</sequence>
<protein>
    <submittedName>
        <fullName evidence="1">Uncharacterized protein</fullName>
    </submittedName>
</protein>
<name>A0A5C5WLM7_9BACT</name>
<dbReference type="OrthoDB" id="255477at2"/>
<dbReference type="EMBL" id="SJPI01000002">
    <property type="protein sequence ID" value="TWT51075.1"/>
    <property type="molecule type" value="Genomic_DNA"/>
</dbReference>
<evidence type="ECO:0000313" key="2">
    <source>
        <dbReference type="Proteomes" id="UP000316598"/>
    </source>
</evidence>
<comment type="caution">
    <text evidence="1">The sequence shown here is derived from an EMBL/GenBank/DDBJ whole genome shotgun (WGS) entry which is preliminary data.</text>
</comment>
<dbReference type="RefSeq" id="WP_146516187.1">
    <property type="nucleotide sequence ID" value="NZ_SJPI01000002.1"/>
</dbReference>
<dbReference type="Proteomes" id="UP000316598">
    <property type="component" value="Unassembled WGS sequence"/>
</dbReference>
<keyword evidence="2" id="KW-1185">Reference proteome</keyword>
<accession>A0A5C5WLM7</accession>
<reference evidence="1 2" key="1">
    <citation type="submission" date="2019-02" db="EMBL/GenBank/DDBJ databases">
        <title>Deep-cultivation of Planctomycetes and their phenomic and genomic characterization uncovers novel biology.</title>
        <authorList>
            <person name="Wiegand S."/>
            <person name="Jogler M."/>
            <person name="Boedeker C."/>
            <person name="Pinto D."/>
            <person name="Vollmers J."/>
            <person name="Rivas-Marin E."/>
            <person name="Kohn T."/>
            <person name="Peeters S.H."/>
            <person name="Heuer A."/>
            <person name="Rast P."/>
            <person name="Oberbeckmann S."/>
            <person name="Bunk B."/>
            <person name="Jeske O."/>
            <person name="Meyerdierks A."/>
            <person name="Storesund J.E."/>
            <person name="Kallscheuer N."/>
            <person name="Luecker S."/>
            <person name="Lage O.M."/>
            <person name="Pohl T."/>
            <person name="Merkel B.J."/>
            <person name="Hornburger P."/>
            <person name="Mueller R.-W."/>
            <person name="Bruemmer F."/>
            <person name="Labrenz M."/>
            <person name="Spormann A.M."/>
            <person name="Op Den Camp H."/>
            <person name="Overmann J."/>
            <person name="Amann R."/>
            <person name="Jetten M.S.M."/>
            <person name="Mascher T."/>
            <person name="Medema M.H."/>
            <person name="Devos D.P."/>
            <person name="Kaster A.-K."/>
            <person name="Ovreas L."/>
            <person name="Rohde M."/>
            <person name="Galperin M.Y."/>
            <person name="Jogler C."/>
        </authorList>
    </citation>
    <scope>NUCLEOTIDE SEQUENCE [LARGE SCALE GENOMIC DNA]</scope>
    <source>
        <strain evidence="1 2">Pla22</strain>
    </source>
</reference>